<evidence type="ECO:0000256" key="1">
    <source>
        <dbReference type="SAM" id="MobiDB-lite"/>
    </source>
</evidence>
<sequence length="290" mass="30997">MRVQCTALIFVEPGKSDSRAGEPVTYESVRAILGKAPKNGEDDRRSSVCQEERYLSSSPQHSAPPSSTEVAPVCSPPGTWAPIVPTYAVSSCPVSASHLAGYTLSYNTYEEHVPSAIVADQSERRLPSLMSSLNGDFNVHNWTSQGSNQSWTTTYHPSPWIRQILPDISVASAWDSPLRALHYRSQPIMLPPLTNTSAPSTAVAESYSSCKTSFCLPAMSAATLGSDTMVAPIAPMGYGWRSGDWSAGQWMEQDATAGADVMSQGYEPAMCGAFHAGSGSAVGQAGWREV</sequence>
<proteinExistence type="predicted"/>
<dbReference type="AlphaFoldDB" id="A0A2P7ZZV6"/>
<name>A0A2P7ZZV6_9PEZI</name>
<evidence type="ECO:0000313" key="3">
    <source>
        <dbReference type="Proteomes" id="UP000243723"/>
    </source>
</evidence>
<organism evidence="2 3">
    <name type="scientific">Elsinoe australis</name>
    <dbReference type="NCBI Taxonomy" id="40998"/>
    <lineage>
        <taxon>Eukaryota</taxon>
        <taxon>Fungi</taxon>
        <taxon>Dikarya</taxon>
        <taxon>Ascomycota</taxon>
        <taxon>Pezizomycotina</taxon>
        <taxon>Dothideomycetes</taxon>
        <taxon>Dothideomycetidae</taxon>
        <taxon>Myriangiales</taxon>
        <taxon>Elsinoaceae</taxon>
        <taxon>Elsinoe</taxon>
    </lineage>
</organism>
<keyword evidence="3" id="KW-1185">Reference proteome</keyword>
<evidence type="ECO:0000313" key="2">
    <source>
        <dbReference type="EMBL" id="PSK53745.1"/>
    </source>
</evidence>
<feature type="region of interest" description="Disordered" evidence="1">
    <location>
        <begin position="35"/>
        <end position="70"/>
    </location>
</feature>
<protein>
    <submittedName>
        <fullName evidence="2">Uncharacterized protein</fullName>
    </submittedName>
</protein>
<comment type="caution">
    <text evidence="2">The sequence shown here is derived from an EMBL/GenBank/DDBJ whole genome shotgun (WGS) entry which is preliminary data.</text>
</comment>
<reference evidence="2 3" key="1">
    <citation type="submission" date="2017-05" db="EMBL/GenBank/DDBJ databases">
        <title>Draft genome sequence of Elsinoe australis.</title>
        <authorList>
            <person name="Cheng Q."/>
        </authorList>
    </citation>
    <scope>NUCLEOTIDE SEQUENCE [LARGE SCALE GENOMIC DNA]</scope>
    <source>
        <strain evidence="2 3">NL1</strain>
    </source>
</reference>
<feature type="compositionally biased region" description="Low complexity" evidence="1">
    <location>
        <begin position="56"/>
        <end position="67"/>
    </location>
</feature>
<feature type="compositionally biased region" description="Basic and acidic residues" evidence="1">
    <location>
        <begin position="38"/>
        <end position="54"/>
    </location>
</feature>
<dbReference type="Proteomes" id="UP000243723">
    <property type="component" value="Unassembled WGS sequence"/>
</dbReference>
<accession>A0A2P7ZZV6</accession>
<dbReference type="EMBL" id="NHZQ01000087">
    <property type="protein sequence ID" value="PSK53745.1"/>
    <property type="molecule type" value="Genomic_DNA"/>
</dbReference>
<gene>
    <name evidence="2" type="ORF">B9Z65_7551</name>
</gene>